<keyword evidence="1" id="KW-1133">Transmembrane helix</keyword>
<dbReference type="Proteomes" id="UP000237000">
    <property type="component" value="Unassembled WGS sequence"/>
</dbReference>
<dbReference type="InParanoid" id="A0A2P5F338"/>
<dbReference type="EMBL" id="JXTC01000068">
    <property type="protein sequence ID" value="PON92210.1"/>
    <property type="molecule type" value="Genomic_DNA"/>
</dbReference>
<organism evidence="2 3">
    <name type="scientific">Trema orientale</name>
    <name type="common">Charcoal tree</name>
    <name type="synonym">Celtis orientalis</name>
    <dbReference type="NCBI Taxonomy" id="63057"/>
    <lineage>
        <taxon>Eukaryota</taxon>
        <taxon>Viridiplantae</taxon>
        <taxon>Streptophyta</taxon>
        <taxon>Embryophyta</taxon>
        <taxon>Tracheophyta</taxon>
        <taxon>Spermatophyta</taxon>
        <taxon>Magnoliopsida</taxon>
        <taxon>eudicotyledons</taxon>
        <taxon>Gunneridae</taxon>
        <taxon>Pentapetalae</taxon>
        <taxon>rosids</taxon>
        <taxon>fabids</taxon>
        <taxon>Rosales</taxon>
        <taxon>Cannabaceae</taxon>
        <taxon>Trema</taxon>
    </lineage>
</organism>
<accession>A0A2P5F338</accession>
<proteinExistence type="predicted"/>
<feature type="transmembrane region" description="Helical" evidence="1">
    <location>
        <begin position="105"/>
        <end position="123"/>
    </location>
</feature>
<comment type="caution">
    <text evidence="2">The sequence shown here is derived from an EMBL/GenBank/DDBJ whole genome shotgun (WGS) entry which is preliminary data.</text>
</comment>
<keyword evidence="1" id="KW-0812">Transmembrane</keyword>
<evidence type="ECO:0000313" key="3">
    <source>
        <dbReference type="Proteomes" id="UP000237000"/>
    </source>
</evidence>
<keyword evidence="3" id="KW-1185">Reference proteome</keyword>
<name>A0A2P5F338_TREOI</name>
<reference evidence="3" key="1">
    <citation type="submission" date="2016-06" db="EMBL/GenBank/DDBJ databases">
        <title>Parallel loss of symbiosis genes in relatives of nitrogen-fixing non-legume Parasponia.</title>
        <authorList>
            <person name="Van Velzen R."/>
            <person name="Holmer R."/>
            <person name="Bu F."/>
            <person name="Rutten L."/>
            <person name="Van Zeijl A."/>
            <person name="Liu W."/>
            <person name="Santuari L."/>
            <person name="Cao Q."/>
            <person name="Sharma T."/>
            <person name="Shen D."/>
            <person name="Roswanjaya Y."/>
            <person name="Wardhani T."/>
            <person name="Kalhor M.S."/>
            <person name="Jansen J."/>
            <person name="Van den Hoogen J."/>
            <person name="Gungor B."/>
            <person name="Hartog M."/>
            <person name="Hontelez J."/>
            <person name="Verver J."/>
            <person name="Yang W.-C."/>
            <person name="Schijlen E."/>
            <person name="Repin R."/>
            <person name="Schilthuizen M."/>
            <person name="Schranz E."/>
            <person name="Heidstra R."/>
            <person name="Miyata K."/>
            <person name="Fedorova E."/>
            <person name="Kohlen W."/>
            <person name="Bisseling T."/>
            <person name="Smit S."/>
            <person name="Geurts R."/>
        </authorList>
    </citation>
    <scope>NUCLEOTIDE SEQUENCE [LARGE SCALE GENOMIC DNA]</scope>
    <source>
        <strain evidence="3">cv. RG33-2</strain>
    </source>
</reference>
<evidence type="ECO:0000313" key="2">
    <source>
        <dbReference type="EMBL" id="PON92210.1"/>
    </source>
</evidence>
<sequence length="124" mass="14638">MGSKDRKHITRYDSLIWCTSLICQTLFPFLLRLVPPPYQWYPNHLDDFFSPEIDSPVAGDRFSGRRRTNLKRHFDIEYRFSSYEEEGVKEKAIMVSEEPNKRMKLFHGLGLLCLLMLGLRPLLC</sequence>
<evidence type="ECO:0000256" key="1">
    <source>
        <dbReference type="SAM" id="Phobius"/>
    </source>
</evidence>
<gene>
    <name evidence="2" type="ORF">TorRG33x02_120290</name>
</gene>
<dbReference type="AlphaFoldDB" id="A0A2P5F338"/>
<keyword evidence="1" id="KW-0472">Membrane</keyword>
<evidence type="ECO:0008006" key="4">
    <source>
        <dbReference type="Google" id="ProtNLM"/>
    </source>
</evidence>
<protein>
    <recommendedName>
        <fullName evidence="4">Transmembrane protein</fullName>
    </recommendedName>
</protein>